<evidence type="ECO:0000256" key="3">
    <source>
        <dbReference type="ARBA" id="ARBA00023125"/>
    </source>
</evidence>
<dbReference type="GO" id="GO:0003677">
    <property type="term" value="F:DNA binding"/>
    <property type="evidence" value="ECO:0007669"/>
    <property type="project" value="UniProtKB-KW"/>
</dbReference>
<evidence type="ECO:0000313" key="9">
    <source>
        <dbReference type="Proteomes" id="UP000317650"/>
    </source>
</evidence>
<dbReference type="Gene3D" id="1.20.5.170">
    <property type="match status" value="1"/>
</dbReference>
<comment type="caution">
    <text evidence="8">The sequence shown here is derived from an EMBL/GenBank/DDBJ whole genome shotgun (WGS) entry which is preliminary data.</text>
</comment>
<dbReference type="SMART" id="SM00338">
    <property type="entry name" value="BRLZ"/>
    <property type="match status" value="1"/>
</dbReference>
<dbReference type="GO" id="GO:0045893">
    <property type="term" value="P:positive regulation of DNA-templated transcription"/>
    <property type="evidence" value="ECO:0007669"/>
    <property type="project" value="InterPro"/>
</dbReference>
<gene>
    <name evidence="8" type="ORF">C4D60_Mb01t08920</name>
</gene>
<sequence length="522" mass="57312">MVEVPSVCFGPPMSPHGLMLRSLCSICHCSSEISISSAAEPARRRSRHCRPTESRSYACFVAQKYKALNFLCQNRHFPRLFLLHSEAGAPSCRFARGQSTRADVASPSGSRKMTSEDAEVTSGHRDPDRGHHQLIRPEERDQTADSAVRELNLGFALMAQTSIYSLTSDEIQNAVCEPRKTFGSMDEFLTSICNVEEIQAAAANANNDSSNSQAQANNLADSTAGGQVVEAAAALHRQGSLTLPAPLSRKTVDEVWAEIHWNAARRSHRVEQVHQDGVGNACRQPTFGEMTLEDFLVKAGVVREGHGGQGAPSPHPQPMAPPPSAALQYEMTGFGHMVGMAGYVDEQVLGAAAAAVVRSPASPLSSDGMARGQVDNSVPGYGADVPRSVGGVGRKRPGDGETVDKVVERRQRRMIKNRESAARSRARKQVHFLSSTELLSHHVRHSNTASAEPVTLTNEMQYAQAYTVELEAELNVLKEENARLREEQVNDQVRIDNIYYHWVLITSNTLCRERQWRQGRNW</sequence>
<feature type="region of interest" description="Disordered" evidence="6">
    <location>
        <begin position="376"/>
        <end position="401"/>
    </location>
</feature>
<dbReference type="PANTHER" id="PTHR22952:SF175">
    <property type="entry name" value="PROTEIN ABSCISIC ACID-INSENSITIVE 5"/>
    <property type="match status" value="1"/>
</dbReference>
<dbReference type="Proteomes" id="UP000317650">
    <property type="component" value="Chromosome 1"/>
</dbReference>
<keyword evidence="2" id="KW-0938">Abscisic acid signaling pathway</keyword>
<name>A0A4S8JKV4_MUSBA</name>
<dbReference type="GO" id="GO:0005634">
    <property type="term" value="C:nucleus"/>
    <property type="evidence" value="ECO:0007669"/>
    <property type="project" value="UniProtKB-SubCell"/>
</dbReference>
<evidence type="ECO:0000256" key="5">
    <source>
        <dbReference type="SAM" id="Coils"/>
    </source>
</evidence>
<evidence type="ECO:0000259" key="7">
    <source>
        <dbReference type="PROSITE" id="PS00036"/>
    </source>
</evidence>
<dbReference type="InterPro" id="IPR004827">
    <property type="entry name" value="bZIP"/>
</dbReference>
<feature type="compositionally biased region" description="Basic and acidic residues" evidence="6">
    <location>
        <begin position="122"/>
        <end position="143"/>
    </location>
</feature>
<accession>A0A4S8JKV4</accession>
<dbReference type="STRING" id="52838.A0A4S8JKV4"/>
<dbReference type="GO" id="GO:0009738">
    <property type="term" value="P:abscisic acid-activated signaling pathway"/>
    <property type="evidence" value="ECO:0007669"/>
    <property type="project" value="UniProtKB-KW"/>
</dbReference>
<evidence type="ECO:0000256" key="2">
    <source>
        <dbReference type="ARBA" id="ARBA00022682"/>
    </source>
</evidence>
<feature type="coiled-coil region" evidence="5">
    <location>
        <begin position="467"/>
        <end position="494"/>
    </location>
</feature>
<feature type="domain" description="BZIP" evidence="7">
    <location>
        <begin position="412"/>
        <end position="427"/>
    </location>
</feature>
<keyword evidence="3" id="KW-0238">DNA-binding</keyword>
<dbReference type="PROSITE" id="PS00036">
    <property type="entry name" value="BZIP_BASIC"/>
    <property type="match status" value="1"/>
</dbReference>
<dbReference type="PANTHER" id="PTHR22952">
    <property type="entry name" value="CAMP-RESPONSE ELEMENT BINDING PROTEIN-RELATED"/>
    <property type="match status" value="1"/>
</dbReference>
<dbReference type="InterPro" id="IPR043452">
    <property type="entry name" value="BZIP46-like"/>
</dbReference>
<evidence type="ECO:0000256" key="6">
    <source>
        <dbReference type="SAM" id="MobiDB-lite"/>
    </source>
</evidence>
<keyword evidence="5" id="KW-0175">Coiled coil</keyword>
<proteinExistence type="predicted"/>
<feature type="region of interest" description="Disordered" evidence="6">
    <location>
        <begin position="100"/>
        <end position="145"/>
    </location>
</feature>
<evidence type="ECO:0000313" key="8">
    <source>
        <dbReference type="EMBL" id="THU62797.1"/>
    </source>
</evidence>
<feature type="compositionally biased region" description="Polar residues" evidence="6">
    <location>
        <begin position="100"/>
        <end position="112"/>
    </location>
</feature>
<protein>
    <recommendedName>
        <fullName evidence="7">BZIP domain-containing protein</fullName>
    </recommendedName>
</protein>
<dbReference type="EMBL" id="PYDT01000004">
    <property type="protein sequence ID" value="THU62797.1"/>
    <property type="molecule type" value="Genomic_DNA"/>
</dbReference>
<dbReference type="AlphaFoldDB" id="A0A4S8JKV4"/>
<dbReference type="CDD" id="cd14707">
    <property type="entry name" value="bZIP_plant_BZIP46"/>
    <property type="match status" value="1"/>
</dbReference>
<comment type="subcellular location">
    <subcellularLocation>
        <location evidence="1">Nucleus</location>
    </subcellularLocation>
</comment>
<evidence type="ECO:0000256" key="4">
    <source>
        <dbReference type="ARBA" id="ARBA00023242"/>
    </source>
</evidence>
<keyword evidence="9" id="KW-1185">Reference proteome</keyword>
<evidence type="ECO:0000256" key="1">
    <source>
        <dbReference type="ARBA" id="ARBA00004123"/>
    </source>
</evidence>
<keyword evidence="4" id="KW-0539">Nucleus</keyword>
<organism evidence="8 9">
    <name type="scientific">Musa balbisiana</name>
    <name type="common">Banana</name>
    <dbReference type="NCBI Taxonomy" id="52838"/>
    <lineage>
        <taxon>Eukaryota</taxon>
        <taxon>Viridiplantae</taxon>
        <taxon>Streptophyta</taxon>
        <taxon>Embryophyta</taxon>
        <taxon>Tracheophyta</taxon>
        <taxon>Spermatophyta</taxon>
        <taxon>Magnoliopsida</taxon>
        <taxon>Liliopsida</taxon>
        <taxon>Zingiberales</taxon>
        <taxon>Musaceae</taxon>
        <taxon>Musa</taxon>
    </lineage>
</organism>
<reference evidence="8 9" key="1">
    <citation type="journal article" date="2019" name="Nat. Plants">
        <title>Genome sequencing of Musa balbisiana reveals subgenome evolution and function divergence in polyploid bananas.</title>
        <authorList>
            <person name="Yao X."/>
        </authorList>
    </citation>
    <scope>NUCLEOTIDE SEQUENCE [LARGE SCALE GENOMIC DNA]</scope>
    <source>
        <strain evidence="9">cv. DH-PKW</strain>
        <tissue evidence="8">Leaves</tissue>
    </source>
</reference>
<dbReference type="GO" id="GO:0003700">
    <property type="term" value="F:DNA-binding transcription factor activity"/>
    <property type="evidence" value="ECO:0007669"/>
    <property type="project" value="InterPro"/>
</dbReference>